<proteinExistence type="predicted"/>
<organism evidence="2 3">
    <name type="scientific">Puccinia striiformis</name>
    <dbReference type="NCBI Taxonomy" id="27350"/>
    <lineage>
        <taxon>Eukaryota</taxon>
        <taxon>Fungi</taxon>
        <taxon>Dikarya</taxon>
        <taxon>Basidiomycota</taxon>
        <taxon>Pucciniomycotina</taxon>
        <taxon>Pucciniomycetes</taxon>
        <taxon>Pucciniales</taxon>
        <taxon>Pucciniaceae</taxon>
        <taxon>Puccinia</taxon>
    </lineage>
</organism>
<comment type="caution">
    <text evidence="2">The sequence shown here is derived from an EMBL/GenBank/DDBJ whole genome shotgun (WGS) entry which is preliminary data.</text>
</comment>
<protein>
    <submittedName>
        <fullName evidence="2">Uncharacterized protein</fullName>
    </submittedName>
</protein>
<keyword evidence="1" id="KW-0732">Signal</keyword>
<feature type="chain" id="PRO_5015752982" evidence="1">
    <location>
        <begin position="26"/>
        <end position="236"/>
    </location>
</feature>
<name>A0A2S4VE00_9BASI</name>
<sequence>MLSYNICHFLCSTAILGHLLTAINGQGPAKHATNISPKKVKEGPPPKTPEVHLAKVDIQCGNNYNTFPLGKGRVCKAAITSIRIFTLTPRLTILLSSTACTNYGQWQYSCYEETCYVGTSKKTLASKELYFYDCARLGIEELLPRILAVRYKAANLNGAIEIMDAAGQEYACRWRKPADPANVRHAHAAKSIASSVPSILGEANCSIDRGYAQQKMYKDVYQSKRFDLLLHFILKT</sequence>
<dbReference type="Proteomes" id="UP000239156">
    <property type="component" value="Unassembled WGS sequence"/>
</dbReference>
<dbReference type="EMBL" id="PKSL01000071">
    <property type="protein sequence ID" value="POW07776.1"/>
    <property type="molecule type" value="Genomic_DNA"/>
</dbReference>
<dbReference type="VEuPathDB" id="FungiDB:PSTT_08027"/>
<keyword evidence="3" id="KW-1185">Reference proteome</keyword>
<dbReference type="AlphaFoldDB" id="A0A2S4VE00"/>
<gene>
    <name evidence="2" type="ORF">PSTT_08027</name>
</gene>
<evidence type="ECO:0000256" key="1">
    <source>
        <dbReference type="SAM" id="SignalP"/>
    </source>
</evidence>
<accession>A0A2S4VE00</accession>
<evidence type="ECO:0000313" key="2">
    <source>
        <dbReference type="EMBL" id="POW07776.1"/>
    </source>
</evidence>
<reference evidence="2" key="1">
    <citation type="submission" date="2017-12" db="EMBL/GenBank/DDBJ databases">
        <title>Gene loss provides genomic basis for host adaptation in cereal stripe rust fungi.</title>
        <authorList>
            <person name="Xia C."/>
        </authorList>
    </citation>
    <scope>NUCLEOTIDE SEQUENCE [LARGE SCALE GENOMIC DNA]</scope>
    <source>
        <strain evidence="2">93-210</strain>
    </source>
</reference>
<evidence type="ECO:0000313" key="3">
    <source>
        <dbReference type="Proteomes" id="UP000239156"/>
    </source>
</evidence>
<dbReference type="VEuPathDB" id="FungiDB:PSHT_10247"/>
<feature type="signal peptide" evidence="1">
    <location>
        <begin position="1"/>
        <end position="25"/>
    </location>
</feature>